<reference evidence="2" key="1">
    <citation type="journal article" date="2018" name="Int. J. Biol. Macromol.">
        <title>Characterization and comparative mitogenomic analysis of six newly sequenced mitochondrial genomes from ectomycorrhizal fungi (Russula) and phylogenetic analysis of the Agaricomycetes.</title>
        <authorList>
            <person name="Li Q."/>
            <person name="Wang Q."/>
            <person name="Chen C."/>
            <person name="Jin X."/>
            <person name="Chen Z."/>
            <person name="Xiong C."/>
            <person name="Li P."/>
            <person name="Zhao J."/>
            <person name="Huang W."/>
        </authorList>
    </citation>
    <scope>NUCLEOTIDE SEQUENCE</scope>
</reference>
<dbReference type="AlphaFoldDB" id="A0A2S0U411"/>
<accession>A0A2S0U411</accession>
<organism evidence="2">
    <name type="scientific">Russula virescens</name>
    <dbReference type="NCBI Taxonomy" id="71688"/>
    <lineage>
        <taxon>Eukaryota</taxon>
        <taxon>Fungi</taxon>
        <taxon>Dikarya</taxon>
        <taxon>Basidiomycota</taxon>
        <taxon>Agaricomycotina</taxon>
        <taxon>Agaricomycetes</taxon>
        <taxon>Russulales</taxon>
        <taxon>Russulaceae</taxon>
        <taxon>Russula</taxon>
    </lineage>
</organism>
<proteinExistence type="predicted"/>
<evidence type="ECO:0000313" key="2">
    <source>
        <dbReference type="EMBL" id="AWB36225.1"/>
    </source>
</evidence>
<dbReference type="RefSeq" id="YP_009487323.1">
    <property type="nucleotide sequence ID" value="NC_037777.1"/>
</dbReference>
<keyword evidence="1" id="KW-0812">Transmembrane</keyword>
<protein>
    <submittedName>
        <fullName evidence="2">Uncharacterized protein</fullName>
    </submittedName>
</protein>
<keyword evidence="1" id="KW-1133">Transmembrane helix</keyword>
<keyword evidence="2" id="KW-0496">Mitochondrion</keyword>
<dbReference type="GeneID" id="36940919"/>
<gene>
    <name evidence="2" type="primary">orf167</name>
</gene>
<sequence length="167" mass="18844">MFTGWPLSINFSVILIWLSYPAITLPNLSIISFAVLISKAWLEFKISWINFILSWSSGFNINAQFVFKKLLINGNEELAFIVSLEPTEPGESLPEGLAQASSVWLVKFSNEGLVKIFLPLSSWMLINSIPDFWSVVFNSSLIIKPVLSFSISLTVKFDLGFFHQMDC</sequence>
<geneLocation type="mitochondrion" evidence="2"/>
<dbReference type="EMBL" id="MH138076">
    <property type="protein sequence ID" value="AWB36225.1"/>
    <property type="molecule type" value="Genomic_DNA"/>
</dbReference>
<keyword evidence="1" id="KW-0472">Membrane</keyword>
<feature type="transmembrane region" description="Helical" evidence="1">
    <location>
        <begin position="12"/>
        <end position="36"/>
    </location>
</feature>
<name>A0A2S0U411_9AGAM</name>
<evidence type="ECO:0000256" key="1">
    <source>
        <dbReference type="SAM" id="Phobius"/>
    </source>
</evidence>